<accession>A0A840QLY7</accession>
<dbReference type="AlphaFoldDB" id="A0A840QLY7"/>
<dbReference type="EMBL" id="JACHHB010000002">
    <property type="protein sequence ID" value="MBB5172366.1"/>
    <property type="molecule type" value="Genomic_DNA"/>
</dbReference>
<keyword evidence="3" id="KW-1185">Reference proteome</keyword>
<evidence type="ECO:0000313" key="2">
    <source>
        <dbReference type="EMBL" id="MBB5172366.1"/>
    </source>
</evidence>
<feature type="domain" description="Wadjet protein JetD C-terminal" evidence="1">
    <location>
        <begin position="179"/>
        <end position="285"/>
    </location>
</feature>
<dbReference type="RefSeq" id="WP_184662851.1">
    <property type="nucleotide sequence ID" value="NZ_JACHHB010000002.1"/>
</dbReference>
<name>A0A840QLY7_9BACI</name>
<gene>
    <name evidence="2" type="ORF">HNQ41_000510</name>
</gene>
<protein>
    <recommendedName>
        <fullName evidence="1">Wadjet protein JetD C-terminal domain-containing protein</fullName>
    </recommendedName>
</protein>
<reference evidence="2 3" key="1">
    <citation type="submission" date="2020-08" db="EMBL/GenBank/DDBJ databases">
        <title>Genomic Encyclopedia of Type Strains, Phase IV (KMG-IV): sequencing the most valuable type-strain genomes for metagenomic binning, comparative biology and taxonomic classification.</title>
        <authorList>
            <person name="Goeker M."/>
        </authorList>
    </citation>
    <scope>NUCLEOTIDE SEQUENCE [LARGE SCALE GENOMIC DNA]</scope>
    <source>
        <strain evidence="2 3">DSM 24696</strain>
    </source>
</reference>
<dbReference type="Pfam" id="PF09983">
    <property type="entry name" value="JetD_C"/>
    <property type="match status" value="1"/>
</dbReference>
<proteinExistence type="predicted"/>
<organism evidence="2 3">
    <name type="scientific">Texcoconibacillus texcoconensis</name>
    <dbReference type="NCBI Taxonomy" id="1095777"/>
    <lineage>
        <taxon>Bacteria</taxon>
        <taxon>Bacillati</taxon>
        <taxon>Bacillota</taxon>
        <taxon>Bacilli</taxon>
        <taxon>Bacillales</taxon>
        <taxon>Bacillaceae</taxon>
        <taxon>Texcoconibacillus</taxon>
    </lineage>
</organism>
<sequence>MKEQLIEQLKNRRKKKLTLNELEQMMPSHMTYEAFAELVVSLQQEEKLIPVKASGENGRKPSLPYAFKINHTALNQSFREQLEDALISFHPNIPIDKYFRLGEKAWNQDFPYLQQIDRYLKTNGLPERDASLPQRSYDITGDEKWLERGGIRLLQKLNLLDVMKLEANPDPLMVSVDIKKGDRGEHVHLIVENKTTYHHLKRALPDTPFTSLVYGAGWRVVANIDALPSQLHAEEAMHIYYYFGDLDEEGIHIWSAVNERCGAIPAVPFYEALLSTPPYSGKNQQRNESETIVRFSASFSELSQEKLRLILNNDQYIPQEALQESTLQQIWRDAEWMSS</sequence>
<dbReference type="Proteomes" id="UP000551878">
    <property type="component" value="Unassembled WGS sequence"/>
</dbReference>
<evidence type="ECO:0000259" key="1">
    <source>
        <dbReference type="Pfam" id="PF09983"/>
    </source>
</evidence>
<evidence type="ECO:0000313" key="3">
    <source>
        <dbReference type="Proteomes" id="UP000551878"/>
    </source>
</evidence>
<dbReference type="InterPro" id="IPR024534">
    <property type="entry name" value="JetD_C"/>
</dbReference>
<comment type="caution">
    <text evidence="2">The sequence shown here is derived from an EMBL/GenBank/DDBJ whole genome shotgun (WGS) entry which is preliminary data.</text>
</comment>